<name>A0ABV5H1V0_9FLAO</name>
<evidence type="ECO:0000259" key="1">
    <source>
        <dbReference type="Pfam" id="PF00535"/>
    </source>
</evidence>
<dbReference type="PANTHER" id="PTHR43179">
    <property type="entry name" value="RHAMNOSYLTRANSFERASE WBBL"/>
    <property type="match status" value="1"/>
</dbReference>
<organism evidence="2 3">
    <name type="scientific">Algibacter miyuki</name>
    <dbReference type="NCBI Taxonomy" id="1306933"/>
    <lineage>
        <taxon>Bacteria</taxon>
        <taxon>Pseudomonadati</taxon>
        <taxon>Bacteroidota</taxon>
        <taxon>Flavobacteriia</taxon>
        <taxon>Flavobacteriales</taxon>
        <taxon>Flavobacteriaceae</taxon>
        <taxon>Algibacter</taxon>
    </lineage>
</organism>
<evidence type="ECO:0000313" key="2">
    <source>
        <dbReference type="EMBL" id="MFB9105872.1"/>
    </source>
</evidence>
<reference evidence="2 3" key="1">
    <citation type="submission" date="2024-09" db="EMBL/GenBank/DDBJ databases">
        <authorList>
            <person name="Sun Q."/>
            <person name="Mori K."/>
        </authorList>
    </citation>
    <scope>NUCLEOTIDE SEQUENCE [LARGE SCALE GENOMIC DNA]</scope>
    <source>
        <strain evidence="2 3">CECT 8300</strain>
    </source>
</reference>
<dbReference type="GO" id="GO:0016757">
    <property type="term" value="F:glycosyltransferase activity"/>
    <property type="evidence" value="ECO:0007669"/>
    <property type="project" value="UniProtKB-KW"/>
</dbReference>
<sequence length="307" mass="35569">MLKTTIVIVTYNGMNWINNCLLSCKGYPVIVIDNASTDNTVEYIKKKFTDVSLYRQEKNLGFGQANNLGISLALKEDSDFVFLLNQDAYLEGDTISRLINVYKNNPGYGIISPVHLNGSGTKLDRRFAYYLEYDKNEYFYFDALKNNLSVIYDVSFVNAAAWLLPANTVKNIGGFDPIFFHYGEDDNYCHRVLFHQLKIGVVPEAFVRHDREFRAEVKVDYNSSEYFYRKALSYKVKYANPNIEESETLYLTELKELKALQLRALIKLRFEKFKNYSKLKDVLINAYVLARKSRISNAEKGNHYLDN</sequence>
<dbReference type="PANTHER" id="PTHR43179:SF7">
    <property type="entry name" value="RHAMNOSYLTRANSFERASE WBBL"/>
    <property type="match status" value="1"/>
</dbReference>
<dbReference type="RefSeq" id="WP_290272281.1">
    <property type="nucleotide sequence ID" value="NZ_JAUFQP010000013.1"/>
</dbReference>
<accession>A0ABV5H1V0</accession>
<dbReference type="InterPro" id="IPR029044">
    <property type="entry name" value="Nucleotide-diphossugar_trans"/>
</dbReference>
<evidence type="ECO:0000313" key="3">
    <source>
        <dbReference type="Proteomes" id="UP001589590"/>
    </source>
</evidence>
<keyword evidence="3" id="KW-1185">Reference proteome</keyword>
<proteinExistence type="predicted"/>
<dbReference type="Proteomes" id="UP001589590">
    <property type="component" value="Unassembled WGS sequence"/>
</dbReference>
<dbReference type="InterPro" id="IPR001173">
    <property type="entry name" value="Glyco_trans_2-like"/>
</dbReference>
<gene>
    <name evidence="2" type="ORF">ACFFU1_13275</name>
</gene>
<comment type="caution">
    <text evidence="2">The sequence shown here is derived from an EMBL/GenBank/DDBJ whole genome shotgun (WGS) entry which is preliminary data.</text>
</comment>
<feature type="domain" description="Glycosyltransferase 2-like" evidence="1">
    <location>
        <begin position="5"/>
        <end position="134"/>
    </location>
</feature>
<dbReference type="EMBL" id="JBHMFA010000009">
    <property type="protein sequence ID" value="MFB9105872.1"/>
    <property type="molecule type" value="Genomic_DNA"/>
</dbReference>
<dbReference type="Gene3D" id="3.90.550.10">
    <property type="entry name" value="Spore Coat Polysaccharide Biosynthesis Protein SpsA, Chain A"/>
    <property type="match status" value="1"/>
</dbReference>
<dbReference type="Pfam" id="PF00535">
    <property type="entry name" value="Glycos_transf_2"/>
    <property type="match status" value="1"/>
</dbReference>
<keyword evidence="2" id="KW-0808">Transferase</keyword>
<protein>
    <submittedName>
        <fullName evidence="2">Glycosyltransferase family 2 protein</fullName>
        <ecNumber evidence="2">2.4.-.-</ecNumber>
    </submittedName>
</protein>
<dbReference type="EC" id="2.4.-.-" evidence="2"/>
<dbReference type="SUPFAM" id="SSF53448">
    <property type="entry name" value="Nucleotide-diphospho-sugar transferases"/>
    <property type="match status" value="1"/>
</dbReference>
<keyword evidence="2" id="KW-0328">Glycosyltransferase</keyword>